<dbReference type="EMBL" id="BART01019301">
    <property type="protein sequence ID" value="GAG84416.1"/>
    <property type="molecule type" value="Genomic_DNA"/>
</dbReference>
<sequence>MANAFTNRFEYLIQQSRSFLVTVAAVFIFTSLVLLIAGAPPLAAYYYIFKGSLGSWLKFAHVIKAWIPLTLCAYGLLFTFRIGLWNIGIEGQVMMGAIFTTALLRF</sequence>
<keyword evidence="4 6" id="KW-1133">Transmembrane helix</keyword>
<evidence type="ECO:0000256" key="5">
    <source>
        <dbReference type="ARBA" id="ARBA00023136"/>
    </source>
</evidence>
<accession>X1CJM9</accession>
<dbReference type="Pfam" id="PF02653">
    <property type="entry name" value="BPD_transp_2"/>
    <property type="match status" value="1"/>
</dbReference>
<dbReference type="AlphaFoldDB" id="X1CJM9"/>
<evidence type="ECO:0000256" key="3">
    <source>
        <dbReference type="ARBA" id="ARBA00022692"/>
    </source>
</evidence>
<organism evidence="7">
    <name type="scientific">marine sediment metagenome</name>
    <dbReference type="NCBI Taxonomy" id="412755"/>
    <lineage>
        <taxon>unclassified sequences</taxon>
        <taxon>metagenomes</taxon>
        <taxon>ecological metagenomes</taxon>
    </lineage>
</organism>
<keyword evidence="3 6" id="KW-0812">Transmembrane</keyword>
<comment type="subcellular location">
    <subcellularLocation>
        <location evidence="1">Cell membrane</location>
        <topology evidence="1">Multi-pass membrane protein</topology>
    </subcellularLocation>
</comment>
<dbReference type="GO" id="GO:0005886">
    <property type="term" value="C:plasma membrane"/>
    <property type="evidence" value="ECO:0007669"/>
    <property type="project" value="UniProtKB-SubCell"/>
</dbReference>
<comment type="caution">
    <text evidence="7">The sequence shown here is derived from an EMBL/GenBank/DDBJ whole genome shotgun (WGS) entry which is preliminary data.</text>
</comment>
<feature type="transmembrane region" description="Helical" evidence="6">
    <location>
        <begin position="59"/>
        <end position="78"/>
    </location>
</feature>
<evidence type="ECO:0000256" key="4">
    <source>
        <dbReference type="ARBA" id="ARBA00022989"/>
    </source>
</evidence>
<evidence type="ECO:0000313" key="7">
    <source>
        <dbReference type="EMBL" id="GAG84416.1"/>
    </source>
</evidence>
<protein>
    <submittedName>
        <fullName evidence="7">Uncharacterized protein</fullName>
    </submittedName>
</protein>
<dbReference type="PANTHER" id="PTHR47089">
    <property type="entry name" value="ABC TRANSPORTER, PERMEASE PROTEIN"/>
    <property type="match status" value="1"/>
</dbReference>
<evidence type="ECO:0000256" key="2">
    <source>
        <dbReference type="ARBA" id="ARBA00022475"/>
    </source>
</evidence>
<dbReference type="GO" id="GO:0022857">
    <property type="term" value="F:transmembrane transporter activity"/>
    <property type="evidence" value="ECO:0007669"/>
    <property type="project" value="InterPro"/>
</dbReference>
<gene>
    <name evidence="7" type="ORF">S01H4_36158</name>
</gene>
<name>X1CJM9_9ZZZZ</name>
<keyword evidence="2" id="KW-1003">Cell membrane</keyword>
<evidence type="ECO:0000256" key="6">
    <source>
        <dbReference type="SAM" id="Phobius"/>
    </source>
</evidence>
<evidence type="ECO:0000256" key="1">
    <source>
        <dbReference type="ARBA" id="ARBA00004651"/>
    </source>
</evidence>
<keyword evidence="5 6" id="KW-0472">Membrane</keyword>
<feature type="transmembrane region" description="Helical" evidence="6">
    <location>
        <begin position="20"/>
        <end position="47"/>
    </location>
</feature>
<reference evidence="7" key="1">
    <citation type="journal article" date="2014" name="Front. Microbiol.">
        <title>High frequency of phylogenetically diverse reductive dehalogenase-homologous genes in deep subseafloor sedimentary metagenomes.</title>
        <authorList>
            <person name="Kawai M."/>
            <person name="Futagami T."/>
            <person name="Toyoda A."/>
            <person name="Takaki Y."/>
            <person name="Nishi S."/>
            <person name="Hori S."/>
            <person name="Arai W."/>
            <person name="Tsubouchi T."/>
            <person name="Morono Y."/>
            <person name="Uchiyama I."/>
            <person name="Ito T."/>
            <person name="Fujiyama A."/>
            <person name="Inagaki F."/>
            <person name="Takami H."/>
        </authorList>
    </citation>
    <scope>NUCLEOTIDE SEQUENCE</scope>
    <source>
        <strain evidence="7">Expedition CK06-06</strain>
    </source>
</reference>
<dbReference type="PANTHER" id="PTHR47089:SF1">
    <property type="entry name" value="GUANOSINE ABC TRANSPORTER PERMEASE PROTEIN NUPP"/>
    <property type="match status" value="1"/>
</dbReference>
<proteinExistence type="predicted"/>
<dbReference type="InterPro" id="IPR001851">
    <property type="entry name" value="ABC_transp_permease"/>
</dbReference>